<dbReference type="PANTHER" id="PTHR24353:SF37">
    <property type="entry name" value="CAMP-DEPENDENT PROTEIN KINASE CATALYTIC SUBUNIT PRKX"/>
    <property type="match status" value="1"/>
</dbReference>
<evidence type="ECO:0000256" key="9">
    <source>
        <dbReference type="SAM" id="MobiDB-lite"/>
    </source>
</evidence>
<accession>A0A8K0ENR4</accession>
<feature type="region of interest" description="Disordered" evidence="9">
    <location>
        <begin position="77"/>
        <end position="119"/>
    </location>
</feature>
<evidence type="ECO:0000256" key="5">
    <source>
        <dbReference type="ARBA" id="ARBA00022741"/>
    </source>
</evidence>
<feature type="compositionally biased region" description="Polar residues" evidence="9">
    <location>
        <begin position="96"/>
        <end position="119"/>
    </location>
</feature>
<dbReference type="GO" id="GO:0005524">
    <property type="term" value="F:ATP binding"/>
    <property type="evidence" value="ECO:0007669"/>
    <property type="project" value="UniProtKB-UniRule"/>
</dbReference>
<dbReference type="Gene3D" id="3.30.200.20">
    <property type="entry name" value="Phosphorylase Kinase, domain 1"/>
    <property type="match status" value="1"/>
</dbReference>
<dbReference type="AlphaFoldDB" id="A0A8K0ENR4"/>
<keyword evidence="6" id="KW-0418">Kinase</keyword>
<dbReference type="EC" id="2.7.11.1" evidence="2"/>
<evidence type="ECO:0000259" key="11">
    <source>
        <dbReference type="PROSITE" id="PS51285"/>
    </source>
</evidence>
<evidence type="ECO:0000259" key="10">
    <source>
        <dbReference type="PROSITE" id="PS50011"/>
    </source>
</evidence>
<feature type="domain" description="AGC-kinase C-terminal" evidence="11">
    <location>
        <begin position="391"/>
        <end position="447"/>
    </location>
</feature>
<dbReference type="InterPro" id="IPR017441">
    <property type="entry name" value="Protein_kinase_ATP_BS"/>
</dbReference>
<dbReference type="FunFam" id="3.30.200.20:FF:000042">
    <property type="entry name" value="Aurora kinase A"/>
    <property type="match status" value="1"/>
</dbReference>
<keyword evidence="13" id="KW-1185">Reference proteome</keyword>
<dbReference type="InterPro" id="IPR011009">
    <property type="entry name" value="Kinase-like_dom_sf"/>
</dbReference>
<protein>
    <recommendedName>
        <fullName evidence="2">non-specific serine/threonine protein kinase</fullName>
        <ecNumber evidence="2">2.7.11.1</ecNumber>
    </recommendedName>
</protein>
<dbReference type="CDD" id="cd05580">
    <property type="entry name" value="STKc_PKA_like"/>
    <property type="match status" value="1"/>
</dbReference>
<name>A0A8K0ENR4_BRALA</name>
<evidence type="ECO:0000256" key="3">
    <source>
        <dbReference type="ARBA" id="ARBA00022527"/>
    </source>
</evidence>
<keyword evidence="3" id="KW-0723">Serine/threonine-protein kinase</keyword>
<reference evidence="12" key="1">
    <citation type="submission" date="2022-01" db="EMBL/GenBank/DDBJ databases">
        <authorList>
            <person name="Braso-Vives M."/>
        </authorList>
    </citation>
    <scope>NUCLEOTIDE SEQUENCE</scope>
</reference>
<dbReference type="InterPro" id="IPR000961">
    <property type="entry name" value="AGC-kinase_C"/>
</dbReference>
<dbReference type="GO" id="GO:0005829">
    <property type="term" value="C:cytosol"/>
    <property type="evidence" value="ECO:0007669"/>
    <property type="project" value="TreeGrafter"/>
</dbReference>
<evidence type="ECO:0000313" key="12">
    <source>
        <dbReference type="EMBL" id="CAH1262948.1"/>
    </source>
</evidence>
<evidence type="ECO:0000256" key="1">
    <source>
        <dbReference type="ARBA" id="ARBA00007115"/>
    </source>
</evidence>
<dbReference type="SMART" id="SM00133">
    <property type="entry name" value="S_TK_X"/>
    <property type="match status" value="1"/>
</dbReference>
<feature type="compositionally biased region" description="Polar residues" evidence="9">
    <location>
        <begin position="15"/>
        <end position="30"/>
    </location>
</feature>
<dbReference type="GO" id="GO:0009653">
    <property type="term" value="P:anatomical structure morphogenesis"/>
    <property type="evidence" value="ECO:0007669"/>
    <property type="project" value="UniProtKB-ARBA"/>
</dbReference>
<keyword evidence="7 8" id="KW-0067">ATP-binding</keyword>
<dbReference type="Proteomes" id="UP000838412">
    <property type="component" value="Chromosome 4"/>
</dbReference>
<dbReference type="PROSITE" id="PS51285">
    <property type="entry name" value="AGC_KINASE_CTER"/>
    <property type="match status" value="1"/>
</dbReference>
<dbReference type="GO" id="GO:0004691">
    <property type="term" value="F:cAMP-dependent protein kinase activity"/>
    <property type="evidence" value="ECO:0007669"/>
    <property type="project" value="TreeGrafter"/>
</dbReference>
<dbReference type="OrthoDB" id="63267at2759"/>
<keyword evidence="4" id="KW-0808">Transferase</keyword>
<evidence type="ECO:0000313" key="13">
    <source>
        <dbReference type="Proteomes" id="UP000838412"/>
    </source>
</evidence>
<dbReference type="PANTHER" id="PTHR24353">
    <property type="entry name" value="CYCLIC NUCLEOTIDE-DEPENDENT PROTEIN KINASE"/>
    <property type="match status" value="1"/>
</dbReference>
<dbReference type="PROSITE" id="PS00107">
    <property type="entry name" value="PROTEIN_KINASE_ATP"/>
    <property type="match status" value="1"/>
</dbReference>
<dbReference type="PROSITE" id="PS50011">
    <property type="entry name" value="PROTEIN_KINASE_DOM"/>
    <property type="match status" value="1"/>
</dbReference>
<evidence type="ECO:0000256" key="7">
    <source>
        <dbReference type="ARBA" id="ARBA00022840"/>
    </source>
</evidence>
<organism evidence="12 13">
    <name type="scientific">Branchiostoma lanceolatum</name>
    <name type="common">Common lancelet</name>
    <name type="synonym">Amphioxus lanceolatum</name>
    <dbReference type="NCBI Taxonomy" id="7740"/>
    <lineage>
        <taxon>Eukaryota</taxon>
        <taxon>Metazoa</taxon>
        <taxon>Chordata</taxon>
        <taxon>Cephalochordata</taxon>
        <taxon>Leptocardii</taxon>
        <taxon>Amphioxiformes</taxon>
        <taxon>Branchiostomatidae</taxon>
        <taxon>Branchiostoma</taxon>
    </lineage>
</organism>
<dbReference type="FunFam" id="1.10.510.10:FF:000005">
    <property type="entry name" value="cAMP-dependent protein kinase catalytic subunit alpha"/>
    <property type="match status" value="1"/>
</dbReference>
<comment type="similarity">
    <text evidence="1">Belongs to the protein kinase superfamily. AGC Ser/Thr protein kinase family. cAMP subfamily.</text>
</comment>
<dbReference type="GO" id="GO:0005952">
    <property type="term" value="C:cAMP-dependent protein kinase complex"/>
    <property type="evidence" value="ECO:0007669"/>
    <property type="project" value="TreeGrafter"/>
</dbReference>
<evidence type="ECO:0000256" key="8">
    <source>
        <dbReference type="PROSITE-ProRule" id="PRU10141"/>
    </source>
</evidence>
<feature type="region of interest" description="Disordered" evidence="9">
    <location>
        <begin position="1"/>
        <end position="57"/>
    </location>
</feature>
<evidence type="ECO:0000256" key="6">
    <source>
        <dbReference type="ARBA" id="ARBA00022777"/>
    </source>
</evidence>
<evidence type="ECO:0000256" key="4">
    <source>
        <dbReference type="ARBA" id="ARBA00022679"/>
    </source>
</evidence>
<gene>
    <name evidence="12" type="primary">PRKX</name>
    <name evidence="12" type="ORF">BLAG_LOCUS17787</name>
</gene>
<keyword evidence="5 8" id="KW-0547">Nucleotide-binding</keyword>
<feature type="binding site" evidence="8">
    <location>
        <position position="170"/>
    </location>
    <ligand>
        <name>ATP</name>
        <dbReference type="ChEBI" id="CHEBI:30616"/>
    </ligand>
</feature>
<sequence>MGCGASSPPPKVPDSFTQSQQAEDQQTNAAGPTGRTAGLGTSPVRQGGLETPVVKPVERISMLNANLDDEKKDTFAAVDLDDSSKGLKTNPDPGENQETTGNVMDSANDQRDLSTNPTDQKIQMTPTVERENVTRFNISDVHFDKVIGEGSFGTVYLSRNKESGTHYALKRLEMGHVIRLKQVDHVNNERRIWASLRHPFICRLFGTSRDDRYLYLLLELAQGGEMFSMLRRERKFCDETAKFYAAEIALALDYLHRNDIVYRGLKPEDILISKGGHVKLTDFGYAKVVLHRTYTICGSPEYMAPELLLNKGHGKPVDWWTFGVLVYEMLVGQPPFCDEDPMLIYQKILAGKVYFPKFISSDAKNLIKGLLCADVKKRMSSSDIFPHPWFKNLDWESLMAQTIPPPHVPRIAHDGDVSCFDTYPESSPDSSISTVQQSDVEACFVDF</sequence>
<proteinExistence type="inferred from homology"/>
<dbReference type="SUPFAM" id="SSF56112">
    <property type="entry name" value="Protein kinase-like (PK-like)"/>
    <property type="match status" value="1"/>
</dbReference>
<dbReference type="Pfam" id="PF00069">
    <property type="entry name" value="Pkinase"/>
    <property type="match status" value="1"/>
</dbReference>
<dbReference type="EMBL" id="OV696689">
    <property type="protein sequence ID" value="CAH1262948.1"/>
    <property type="molecule type" value="Genomic_DNA"/>
</dbReference>
<evidence type="ECO:0000256" key="2">
    <source>
        <dbReference type="ARBA" id="ARBA00012513"/>
    </source>
</evidence>
<feature type="domain" description="Protein kinase" evidence="10">
    <location>
        <begin position="141"/>
        <end position="390"/>
    </location>
</feature>
<dbReference type="Gene3D" id="1.10.510.10">
    <property type="entry name" value="Transferase(Phosphotransferase) domain 1"/>
    <property type="match status" value="1"/>
</dbReference>
<dbReference type="InterPro" id="IPR000719">
    <property type="entry name" value="Prot_kinase_dom"/>
</dbReference>